<dbReference type="Pfam" id="PF02687">
    <property type="entry name" value="FtsX"/>
    <property type="match status" value="2"/>
</dbReference>
<keyword evidence="5 6" id="KW-0472">Membrane</keyword>
<evidence type="ECO:0000256" key="3">
    <source>
        <dbReference type="ARBA" id="ARBA00022692"/>
    </source>
</evidence>
<keyword evidence="3 6" id="KW-0812">Transmembrane</keyword>
<dbReference type="GO" id="GO:0022857">
    <property type="term" value="F:transmembrane transporter activity"/>
    <property type="evidence" value="ECO:0007669"/>
    <property type="project" value="TreeGrafter"/>
</dbReference>
<dbReference type="InterPro" id="IPR050250">
    <property type="entry name" value="Macrolide_Exporter_MacB"/>
</dbReference>
<feature type="transmembrane region" description="Helical" evidence="6">
    <location>
        <begin position="21"/>
        <end position="42"/>
    </location>
</feature>
<sequence>MFRNYLQIALRTLVKNKTYSFINIAGLAVSLAASIMLMLWVWDELSYDTFNTKLNQIYKPSPTFDKDHKQIWSTTPAPLATFAKREIPGVEDVCRISDNGDMLLEYNGKKFTEQKTCYADPSLFSIFDFAMISGNRKIPFTDNRSMIITKAAAERFFGKETATGKVVKVNNKDNFTVTGVLDDMPSNSSIRYDIIMPFDILKEGYSENSYWKSLDGDWGNYNYDTYFLLKQGTNAAAFGKQLADLHRKNQDEEFVKDLFYVMQPMAQMHLYTAGGEDNGAQVVKIFFIVAIVILLIACINYVNLVTARSTRRTKEVSVRKVIGAGRMHLFWQFITESLVVFIIAMTLAVFLVYAVMPFYNGLSGKNLTFDFLDTRVLALTVVTMFVTVLFAGVYPALMLSSFSPAMALKGLIPGLGRNGTFRKTLVVIQFTCSVVLIISTLIIGQQLEYIRQKSLGYEKENIMSFNGRNFTAHYEAIKAELEKSPGIAAVTASSNDILNIQSATGDAVWDGKTADQQNFMINQMDVDRDFMKVMNMQLVAGTGFTGTPADSSHYILNEEAIKQMRIKDPIGKRFNFHGRDGIIVGVAKDFHFKNMRTAIEPCIFSYKNFWNWWRFYIKTNSNQAPQAIAAIQQVWKKYNADYDFEYRFLDESFDEMYKKDSRIAGLFNVFAAIAIIISCLGLFGLVTYTAETKVKEIGIRKTLGASVSNIIILLSKDFMVLVTVSLLISFPVAWYMMNKWLTNYQYRTSVEWWVFAVAGISALAIAFITVGSKAMRAAQNNPVKSLRSE</sequence>
<feature type="transmembrane region" description="Helical" evidence="6">
    <location>
        <begin position="424"/>
        <end position="444"/>
    </location>
</feature>
<dbReference type="GO" id="GO:0005886">
    <property type="term" value="C:plasma membrane"/>
    <property type="evidence" value="ECO:0007669"/>
    <property type="project" value="UniProtKB-SubCell"/>
</dbReference>
<dbReference type="InterPro" id="IPR003838">
    <property type="entry name" value="ABC3_permease_C"/>
</dbReference>
<protein>
    <submittedName>
        <fullName evidence="9">ABC transporter permease</fullName>
    </submittedName>
</protein>
<proteinExistence type="predicted"/>
<organism evidence="9 10">
    <name type="scientific">Panacibacter microcysteis</name>
    <dbReference type="NCBI Taxonomy" id="2793269"/>
    <lineage>
        <taxon>Bacteria</taxon>
        <taxon>Pseudomonadati</taxon>
        <taxon>Bacteroidota</taxon>
        <taxon>Chitinophagia</taxon>
        <taxon>Chitinophagales</taxon>
        <taxon>Chitinophagaceae</taxon>
        <taxon>Panacibacter</taxon>
    </lineage>
</organism>
<feature type="transmembrane region" description="Helical" evidence="6">
    <location>
        <begin position="329"/>
        <end position="356"/>
    </location>
</feature>
<dbReference type="AlphaFoldDB" id="A0A931E3A5"/>
<feature type="domain" description="ABC3 transporter permease C-terminal" evidence="7">
    <location>
        <begin position="288"/>
        <end position="404"/>
    </location>
</feature>
<evidence type="ECO:0000256" key="6">
    <source>
        <dbReference type="SAM" id="Phobius"/>
    </source>
</evidence>
<evidence type="ECO:0000313" key="9">
    <source>
        <dbReference type="EMBL" id="MBG9376815.1"/>
    </source>
</evidence>
<feature type="domain" description="MacB-like periplasmic core" evidence="8">
    <location>
        <begin position="20"/>
        <end position="244"/>
    </location>
</feature>
<evidence type="ECO:0000313" key="10">
    <source>
        <dbReference type="Proteomes" id="UP000628448"/>
    </source>
</evidence>
<evidence type="ECO:0000259" key="7">
    <source>
        <dbReference type="Pfam" id="PF02687"/>
    </source>
</evidence>
<evidence type="ECO:0000256" key="2">
    <source>
        <dbReference type="ARBA" id="ARBA00022475"/>
    </source>
</evidence>
<name>A0A931E3A5_9BACT</name>
<dbReference type="Proteomes" id="UP000628448">
    <property type="component" value="Unassembled WGS sequence"/>
</dbReference>
<evidence type="ECO:0000256" key="4">
    <source>
        <dbReference type="ARBA" id="ARBA00022989"/>
    </source>
</evidence>
<accession>A0A931E3A5</accession>
<keyword evidence="10" id="KW-1185">Reference proteome</keyword>
<gene>
    <name evidence="9" type="ORF">I5907_11245</name>
</gene>
<evidence type="ECO:0000256" key="5">
    <source>
        <dbReference type="ARBA" id="ARBA00023136"/>
    </source>
</evidence>
<reference evidence="9" key="1">
    <citation type="submission" date="2020-11" db="EMBL/GenBank/DDBJ databases">
        <title>Bacterial whole genome sequence for Panacibacter sp. DH6.</title>
        <authorList>
            <person name="Le V."/>
            <person name="Ko S."/>
            <person name="Ahn C.-Y."/>
            <person name="Oh H.-M."/>
        </authorList>
    </citation>
    <scope>NUCLEOTIDE SEQUENCE</scope>
    <source>
        <strain evidence="9">DH6</strain>
    </source>
</reference>
<evidence type="ECO:0000256" key="1">
    <source>
        <dbReference type="ARBA" id="ARBA00004651"/>
    </source>
</evidence>
<comment type="subcellular location">
    <subcellularLocation>
        <location evidence="1">Cell membrane</location>
        <topology evidence="1">Multi-pass membrane protein</topology>
    </subcellularLocation>
</comment>
<feature type="transmembrane region" description="Helical" evidence="6">
    <location>
        <begin position="710"/>
        <end position="732"/>
    </location>
</feature>
<dbReference type="EMBL" id="JADWYR010000001">
    <property type="protein sequence ID" value="MBG9376815.1"/>
    <property type="molecule type" value="Genomic_DNA"/>
</dbReference>
<feature type="domain" description="ABC3 transporter permease C-terminal" evidence="7">
    <location>
        <begin position="668"/>
        <end position="782"/>
    </location>
</feature>
<feature type="domain" description="MacB-like periplasmic core" evidence="8">
    <location>
        <begin position="434"/>
        <end position="632"/>
    </location>
</feature>
<feature type="transmembrane region" description="Helical" evidence="6">
    <location>
        <begin position="285"/>
        <end position="304"/>
    </location>
</feature>
<dbReference type="RefSeq" id="WP_196990808.1">
    <property type="nucleotide sequence ID" value="NZ_JADWYR010000001.1"/>
</dbReference>
<dbReference type="Pfam" id="PF12704">
    <property type="entry name" value="MacB_PCD"/>
    <property type="match status" value="2"/>
</dbReference>
<dbReference type="PANTHER" id="PTHR30572:SF18">
    <property type="entry name" value="ABC-TYPE MACROLIDE FAMILY EXPORT SYSTEM PERMEASE COMPONENT 2"/>
    <property type="match status" value="1"/>
</dbReference>
<evidence type="ECO:0000259" key="8">
    <source>
        <dbReference type="Pfam" id="PF12704"/>
    </source>
</evidence>
<comment type="caution">
    <text evidence="9">The sequence shown here is derived from an EMBL/GenBank/DDBJ whole genome shotgun (WGS) entry which is preliminary data.</text>
</comment>
<feature type="transmembrane region" description="Helical" evidence="6">
    <location>
        <begin position="666"/>
        <end position="689"/>
    </location>
</feature>
<keyword evidence="2" id="KW-1003">Cell membrane</keyword>
<keyword evidence="4 6" id="KW-1133">Transmembrane helix</keyword>
<dbReference type="PANTHER" id="PTHR30572">
    <property type="entry name" value="MEMBRANE COMPONENT OF TRANSPORTER-RELATED"/>
    <property type="match status" value="1"/>
</dbReference>
<dbReference type="InterPro" id="IPR025857">
    <property type="entry name" value="MacB_PCD"/>
</dbReference>
<feature type="transmembrane region" description="Helical" evidence="6">
    <location>
        <begin position="752"/>
        <end position="770"/>
    </location>
</feature>
<feature type="transmembrane region" description="Helical" evidence="6">
    <location>
        <begin position="376"/>
        <end position="403"/>
    </location>
</feature>